<feature type="region of interest" description="Disordered" evidence="1">
    <location>
        <begin position="201"/>
        <end position="263"/>
    </location>
</feature>
<feature type="domain" description="DUF6824" evidence="2">
    <location>
        <begin position="112"/>
        <end position="195"/>
    </location>
</feature>
<organism evidence="3">
    <name type="scientific">Amphora coffeiformis</name>
    <dbReference type="NCBI Taxonomy" id="265554"/>
    <lineage>
        <taxon>Eukaryota</taxon>
        <taxon>Sar</taxon>
        <taxon>Stramenopiles</taxon>
        <taxon>Ochrophyta</taxon>
        <taxon>Bacillariophyta</taxon>
        <taxon>Bacillariophyceae</taxon>
        <taxon>Bacillariophycidae</taxon>
        <taxon>Thalassiophysales</taxon>
        <taxon>Catenulaceae</taxon>
        <taxon>Amphora</taxon>
    </lineage>
</organism>
<evidence type="ECO:0000313" key="3">
    <source>
        <dbReference type="EMBL" id="CAE0422449.1"/>
    </source>
</evidence>
<name>A0A7S3LGQ8_9STRA</name>
<sequence>MVQQSLMMRQLTSPKRQGESSLEAYFGKALRHSHSNINLGQILLCTCAINASIPDPSHFAPVSERTLSSFLMMVPQYEKMGYTARTKNDTMEDDKDAQPRGFSLPGGYTEFDILQGRGKGVLKHKGNQRFRKIIKRYNNAYARAQSNLERRKIVDLVLGEVSSWGRFLELQKDSDAVWVELSESKVREKVSQALRYQQRLRSAGLDTDSRSDSSSATEGEVGGTENSEPAPASAHLLEQPEGKEEQEDLQSLNEWDLDASPTASRPLVSDAEILLSIGAGHLVQEQTDFRNTNFDGSA</sequence>
<gene>
    <name evidence="3" type="ORF">ACOF00016_LOCUS19027</name>
</gene>
<evidence type="ECO:0000259" key="2">
    <source>
        <dbReference type="Pfam" id="PF20710"/>
    </source>
</evidence>
<dbReference type="InterPro" id="IPR049227">
    <property type="entry name" value="DUF6824"/>
</dbReference>
<reference evidence="3" key="1">
    <citation type="submission" date="2021-01" db="EMBL/GenBank/DDBJ databases">
        <authorList>
            <person name="Corre E."/>
            <person name="Pelletier E."/>
            <person name="Niang G."/>
            <person name="Scheremetjew M."/>
            <person name="Finn R."/>
            <person name="Kale V."/>
            <person name="Holt S."/>
            <person name="Cochrane G."/>
            <person name="Meng A."/>
            <person name="Brown T."/>
            <person name="Cohen L."/>
        </authorList>
    </citation>
    <scope>NUCLEOTIDE SEQUENCE</scope>
    <source>
        <strain evidence="3">CCMP127</strain>
    </source>
</reference>
<proteinExistence type="predicted"/>
<dbReference type="Pfam" id="PF20710">
    <property type="entry name" value="DUF6824"/>
    <property type="match status" value="1"/>
</dbReference>
<protein>
    <recommendedName>
        <fullName evidence="2">DUF6824 domain-containing protein</fullName>
    </recommendedName>
</protein>
<dbReference type="AlphaFoldDB" id="A0A7S3LGQ8"/>
<accession>A0A7S3LGQ8</accession>
<evidence type="ECO:0000256" key="1">
    <source>
        <dbReference type="SAM" id="MobiDB-lite"/>
    </source>
</evidence>
<dbReference type="EMBL" id="HBIM01025549">
    <property type="protein sequence ID" value="CAE0422449.1"/>
    <property type="molecule type" value="Transcribed_RNA"/>
</dbReference>